<feature type="non-terminal residue" evidence="1">
    <location>
        <position position="1"/>
    </location>
</feature>
<dbReference type="AlphaFoldDB" id="A0A0F9AIC7"/>
<protein>
    <submittedName>
        <fullName evidence="1">Uncharacterized protein</fullName>
    </submittedName>
</protein>
<dbReference type="EMBL" id="LAZR01045784">
    <property type="protein sequence ID" value="KKK98045.1"/>
    <property type="molecule type" value="Genomic_DNA"/>
</dbReference>
<gene>
    <name evidence="1" type="ORF">LCGC14_2646710</name>
</gene>
<reference evidence="1" key="1">
    <citation type="journal article" date="2015" name="Nature">
        <title>Complex archaea that bridge the gap between prokaryotes and eukaryotes.</title>
        <authorList>
            <person name="Spang A."/>
            <person name="Saw J.H."/>
            <person name="Jorgensen S.L."/>
            <person name="Zaremba-Niedzwiedzka K."/>
            <person name="Martijn J."/>
            <person name="Lind A.E."/>
            <person name="van Eijk R."/>
            <person name="Schleper C."/>
            <person name="Guy L."/>
            <person name="Ettema T.J."/>
        </authorList>
    </citation>
    <scope>NUCLEOTIDE SEQUENCE</scope>
</reference>
<comment type="caution">
    <text evidence="1">The sequence shown here is derived from an EMBL/GenBank/DDBJ whole genome shotgun (WGS) entry which is preliminary data.</text>
</comment>
<sequence length="107" mass="12100">KQCPDVRKALKTMFPEAFEENKDKHFDLSPLGDSNGFIFPDSIAKAAGFEDKYFLKVADLSGSDLELHQKAFYLHGSLTSWELRPMSPSNYSYLLIPTPKHCKESGE</sequence>
<organism evidence="1">
    <name type="scientific">marine sediment metagenome</name>
    <dbReference type="NCBI Taxonomy" id="412755"/>
    <lineage>
        <taxon>unclassified sequences</taxon>
        <taxon>metagenomes</taxon>
        <taxon>ecological metagenomes</taxon>
    </lineage>
</organism>
<proteinExistence type="predicted"/>
<evidence type="ECO:0000313" key="1">
    <source>
        <dbReference type="EMBL" id="KKK98045.1"/>
    </source>
</evidence>
<name>A0A0F9AIC7_9ZZZZ</name>
<accession>A0A0F9AIC7</accession>